<evidence type="ECO:0000313" key="2">
    <source>
        <dbReference type="EMBL" id="KAK0615389.1"/>
    </source>
</evidence>
<feature type="signal peptide" evidence="1">
    <location>
        <begin position="1"/>
        <end position="20"/>
    </location>
</feature>
<comment type="caution">
    <text evidence="2">The sequence shown here is derived from an EMBL/GenBank/DDBJ whole genome shotgun (WGS) entry which is preliminary data.</text>
</comment>
<sequence length="261" mass="29401">MRRSSVVLALTSFYAAGTAAQSCPPQYAAVANWVADYSPAVSYCSSRYPGPTTTTTTTVTVVVTQTSRTQSKRSVPTDLFAHLGAHDKPRPGHVQHAHSDKVKRQGYSWTNYYYSQMISQRGTAWVQGVCGCIVDPVTVIRTTARTITTWVAAPTPDLHQQHQIQQQQQQLSAALDSLDSLNSLHQALHHLRINPQQHPYSFPQPFNKIFFFILFHQAPLKRSLQPLLHPDPQQQHTALEPRRPTLRFLRLPSPLRHFPLP</sequence>
<dbReference type="EMBL" id="JAUJDW010000198">
    <property type="protein sequence ID" value="KAK0615389.1"/>
    <property type="molecule type" value="Genomic_DNA"/>
</dbReference>
<gene>
    <name evidence="2" type="ORF">DIS24_g11876</name>
</gene>
<dbReference type="PROSITE" id="PS51257">
    <property type="entry name" value="PROKAR_LIPOPROTEIN"/>
    <property type="match status" value="1"/>
</dbReference>
<dbReference type="AlphaFoldDB" id="A0AA39WHB3"/>
<accession>A0AA39WHB3</accession>
<evidence type="ECO:0000256" key="1">
    <source>
        <dbReference type="SAM" id="SignalP"/>
    </source>
</evidence>
<feature type="non-terminal residue" evidence="2">
    <location>
        <position position="261"/>
    </location>
</feature>
<evidence type="ECO:0000313" key="3">
    <source>
        <dbReference type="Proteomes" id="UP001175001"/>
    </source>
</evidence>
<protein>
    <submittedName>
        <fullName evidence="2">Uncharacterized protein</fullName>
    </submittedName>
</protein>
<dbReference type="Proteomes" id="UP001175001">
    <property type="component" value="Unassembled WGS sequence"/>
</dbReference>
<name>A0AA39WHB3_9PEZI</name>
<proteinExistence type="predicted"/>
<keyword evidence="1" id="KW-0732">Signal</keyword>
<feature type="chain" id="PRO_5041260903" evidence="1">
    <location>
        <begin position="21"/>
        <end position="261"/>
    </location>
</feature>
<keyword evidence="3" id="KW-1185">Reference proteome</keyword>
<organism evidence="2 3">
    <name type="scientific">Lasiodiplodia hormozganensis</name>
    <dbReference type="NCBI Taxonomy" id="869390"/>
    <lineage>
        <taxon>Eukaryota</taxon>
        <taxon>Fungi</taxon>
        <taxon>Dikarya</taxon>
        <taxon>Ascomycota</taxon>
        <taxon>Pezizomycotina</taxon>
        <taxon>Dothideomycetes</taxon>
        <taxon>Dothideomycetes incertae sedis</taxon>
        <taxon>Botryosphaeriales</taxon>
        <taxon>Botryosphaeriaceae</taxon>
        <taxon>Lasiodiplodia</taxon>
    </lineage>
</organism>
<reference evidence="2" key="1">
    <citation type="submission" date="2023-06" db="EMBL/GenBank/DDBJ databases">
        <title>Multi-omics analyses reveal the molecular pathogenesis toolkit of Lasiodiplodia hormozganensis, a cross-kingdom pathogen.</title>
        <authorList>
            <person name="Felix C."/>
            <person name="Meneses R."/>
            <person name="Goncalves M.F.M."/>
            <person name="Tilleman L."/>
            <person name="Duarte A.S."/>
            <person name="Jorrin-Novo J.V."/>
            <person name="Van De Peer Y."/>
            <person name="Deforce D."/>
            <person name="Van Nieuwerburgh F."/>
            <person name="Esteves A.C."/>
            <person name="Alves A."/>
        </authorList>
    </citation>
    <scope>NUCLEOTIDE SEQUENCE</scope>
    <source>
        <strain evidence="2">CBS 339.90</strain>
    </source>
</reference>